<protein>
    <submittedName>
        <fullName evidence="1">Uncharacterized protein</fullName>
    </submittedName>
</protein>
<comment type="caution">
    <text evidence="1">The sequence shown here is derived from an EMBL/GenBank/DDBJ whole genome shotgun (WGS) entry which is preliminary data.</text>
</comment>
<keyword evidence="2" id="KW-1185">Reference proteome</keyword>
<proteinExistence type="predicted"/>
<dbReference type="EMBL" id="JANUCT010000003">
    <property type="protein sequence ID" value="MCS3902568.1"/>
    <property type="molecule type" value="Genomic_DNA"/>
</dbReference>
<dbReference type="RefSeq" id="WP_259054116.1">
    <property type="nucleotide sequence ID" value="NZ_JANUCT010000003.1"/>
</dbReference>
<organism evidence="1 2">
    <name type="scientific">Methylohalomonas lacus</name>
    <dbReference type="NCBI Taxonomy" id="398773"/>
    <lineage>
        <taxon>Bacteria</taxon>
        <taxon>Pseudomonadati</taxon>
        <taxon>Pseudomonadota</taxon>
        <taxon>Gammaproteobacteria</taxon>
        <taxon>Methylohalomonadales</taxon>
        <taxon>Methylohalomonadaceae</taxon>
        <taxon>Methylohalomonas</taxon>
    </lineage>
</organism>
<name>A0AAE3HJZ2_9GAMM</name>
<reference evidence="1" key="1">
    <citation type="submission" date="2022-08" db="EMBL/GenBank/DDBJ databases">
        <title>Genomic Encyclopedia of Type Strains, Phase III (KMG-III): the genomes of soil and plant-associated and newly described type strains.</title>
        <authorList>
            <person name="Whitman W."/>
        </authorList>
    </citation>
    <scope>NUCLEOTIDE SEQUENCE</scope>
    <source>
        <strain evidence="1">HMT 1</strain>
    </source>
</reference>
<accession>A0AAE3HJZ2</accession>
<dbReference type="Proteomes" id="UP001204445">
    <property type="component" value="Unassembled WGS sequence"/>
</dbReference>
<evidence type="ECO:0000313" key="2">
    <source>
        <dbReference type="Proteomes" id="UP001204445"/>
    </source>
</evidence>
<dbReference type="AlphaFoldDB" id="A0AAE3HJZ2"/>
<sequence>MKRTRTMAYTHAEFKRLLPHALQNRDYSDRGRQIEANDSGTRILIQLGDEYERRIASLSMPVCDVTLELQGFSDDQAQAFLDKFDRTYRRGGG</sequence>
<evidence type="ECO:0000313" key="1">
    <source>
        <dbReference type="EMBL" id="MCS3902568.1"/>
    </source>
</evidence>
<gene>
    <name evidence="1" type="ORF">J2T55_000572</name>
</gene>